<feature type="signal peptide" evidence="1">
    <location>
        <begin position="1"/>
        <end position="26"/>
    </location>
</feature>
<evidence type="ECO:0000256" key="1">
    <source>
        <dbReference type="SAM" id="SignalP"/>
    </source>
</evidence>
<reference evidence="3" key="1">
    <citation type="submission" date="2015-02" db="EMBL/GenBank/DDBJ databases">
        <title>Description and complete genome sequence of the first cultured representative of the subdivision 5 of the Verrucomicrobia phylum.</title>
        <authorList>
            <person name="Spring S."/>
            <person name="Bunk B."/>
            <person name="Sproer C."/>
            <person name="Klenk H.-P."/>
        </authorList>
    </citation>
    <scope>NUCLEOTIDE SEQUENCE [LARGE SCALE GENOMIC DNA]</scope>
    <source>
        <strain evidence="3">L21-Fru-AB</strain>
    </source>
</reference>
<evidence type="ECO:0000313" key="2">
    <source>
        <dbReference type="EMBL" id="AKJ65455.1"/>
    </source>
</evidence>
<name>A0A0G3EL10_9BACT</name>
<gene>
    <name evidence="2" type="ORF">L21SP4_02228</name>
</gene>
<dbReference type="InterPro" id="IPR049970">
    <property type="entry name" value="Amuc_1102-like"/>
</dbReference>
<dbReference type="AlphaFoldDB" id="A0A0G3EL10"/>
<dbReference type="STRING" id="1307763.L21SP4_02228"/>
<evidence type="ECO:0000313" key="3">
    <source>
        <dbReference type="Proteomes" id="UP000035268"/>
    </source>
</evidence>
<keyword evidence="3" id="KW-1185">Reference proteome</keyword>
<dbReference type="RefSeq" id="WP_052882679.1">
    <property type="nucleotide sequence ID" value="NZ_CP010904.1"/>
</dbReference>
<organism evidence="2 3">
    <name type="scientific">Kiritimatiella glycovorans</name>
    <dbReference type="NCBI Taxonomy" id="1307763"/>
    <lineage>
        <taxon>Bacteria</taxon>
        <taxon>Pseudomonadati</taxon>
        <taxon>Kiritimatiellota</taxon>
        <taxon>Kiritimatiellia</taxon>
        <taxon>Kiritimatiellales</taxon>
        <taxon>Kiritimatiellaceae</taxon>
        <taxon>Kiritimatiella</taxon>
    </lineage>
</organism>
<dbReference type="OrthoDB" id="198657at2"/>
<dbReference type="Proteomes" id="UP000035268">
    <property type="component" value="Chromosome"/>
</dbReference>
<sequence length="206" mass="23920" precursor="true">MKIVIGRSLTALGIVTALVLSFSSTAAEAQEVGFEIAEVEVFPDTAPKTPDYDVSSAGLNIRDEARKTWFRMVVEYETMPEWIDELTFDYYVLMRPPEMEGRQESPQPVVFHKKIDYVYIYQGDEHFSEVFMHPNSLRRFYDGDILEWAVLVSYKGREIAGESSRQGQGRWWEQFSVREGVLRNRLETPFAFINIEQYEEIKPAAR</sequence>
<dbReference type="KEGG" id="vbl:L21SP4_02228"/>
<dbReference type="EMBL" id="CP010904">
    <property type="protein sequence ID" value="AKJ65455.1"/>
    <property type="molecule type" value="Genomic_DNA"/>
</dbReference>
<accession>A0A0G3EL10</accession>
<feature type="chain" id="PRO_5005184268" evidence="1">
    <location>
        <begin position="27"/>
        <end position="206"/>
    </location>
</feature>
<reference evidence="2 3" key="2">
    <citation type="journal article" date="2016" name="ISME J.">
        <title>Characterization of the first cultured representative of Verrucomicrobia subdivision 5 indicates the proposal of a novel phylum.</title>
        <authorList>
            <person name="Spring S."/>
            <person name="Bunk B."/>
            <person name="Sproer C."/>
            <person name="Schumann P."/>
            <person name="Rohde M."/>
            <person name="Tindall B.J."/>
            <person name="Klenk H.P."/>
        </authorList>
    </citation>
    <scope>NUCLEOTIDE SEQUENCE [LARGE SCALE GENOMIC DNA]</scope>
    <source>
        <strain evidence="2 3">L21-Fru-AB</strain>
    </source>
</reference>
<proteinExistence type="predicted"/>
<protein>
    <submittedName>
        <fullName evidence="2">Uncharacterized protein</fullName>
    </submittedName>
</protein>
<dbReference type="NCBIfam" id="NF042424">
    <property type="entry name" value="Amuc_1102_rel"/>
    <property type="match status" value="1"/>
</dbReference>
<keyword evidence="1" id="KW-0732">Signal</keyword>